<keyword evidence="2" id="KW-1185">Reference proteome</keyword>
<proteinExistence type="predicted"/>
<protein>
    <submittedName>
        <fullName evidence="1">Uncharacterized protein</fullName>
    </submittedName>
</protein>
<organism evidence="1 2">
    <name type="scientific">Araneus ventricosus</name>
    <name type="common">Orbweaver spider</name>
    <name type="synonym">Epeira ventricosa</name>
    <dbReference type="NCBI Taxonomy" id="182803"/>
    <lineage>
        <taxon>Eukaryota</taxon>
        <taxon>Metazoa</taxon>
        <taxon>Ecdysozoa</taxon>
        <taxon>Arthropoda</taxon>
        <taxon>Chelicerata</taxon>
        <taxon>Arachnida</taxon>
        <taxon>Araneae</taxon>
        <taxon>Araneomorphae</taxon>
        <taxon>Entelegynae</taxon>
        <taxon>Araneoidea</taxon>
        <taxon>Araneidae</taxon>
        <taxon>Araneus</taxon>
    </lineage>
</organism>
<evidence type="ECO:0000313" key="1">
    <source>
        <dbReference type="EMBL" id="GBN52210.1"/>
    </source>
</evidence>
<evidence type="ECO:0000313" key="2">
    <source>
        <dbReference type="Proteomes" id="UP000499080"/>
    </source>
</evidence>
<sequence length="125" mass="14383">MLYKITISLAYCAAFKKISNNVAEISYNILYIRDLAEYCYIDVKSGTSETSSREFAILMLKRDLLDIPGYHKMLSTRHYAISFKILCGIQNIGTMSQRYHYKGSSYANRDLAEYCHIDAKRGLDI</sequence>
<accession>A0A4Y2PNT8</accession>
<dbReference type="EMBL" id="BGPR01011626">
    <property type="protein sequence ID" value="GBN52210.1"/>
    <property type="molecule type" value="Genomic_DNA"/>
</dbReference>
<name>A0A4Y2PNT8_ARAVE</name>
<dbReference type="AlphaFoldDB" id="A0A4Y2PNT8"/>
<comment type="caution">
    <text evidence="1">The sequence shown here is derived from an EMBL/GenBank/DDBJ whole genome shotgun (WGS) entry which is preliminary data.</text>
</comment>
<dbReference type="Proteomes" id="UP000499080">
    <property type="component" value="Unassembled WGS sequence"/>
</dbReference>
<reference evidence="1 2" key="1">
    <citation type="journal article" date="2019" name="Sci. Rep.">
        <title>Orb-weaving spider Araneus ventricosus genome elucidates the spidroin gene catalogue.</title>
        <authorList>
            <person name="Kono N."/>
            <person name="Nakamura H."/>
            <person name="Ohtoshi R."/>
            <person name="Moran D.A.P."/>
            <person name="Shinohara A."/>
            <person name="Yoshida Y."/>
            <person name="Fujiwara M."/>
            <person name="Mori M."/>
            <person name="Tomita M."/>
            <person name="Arakawa K."/>
        </authorList>
    </citation>
    <scope>NUCLEOTIDE SEQUENCE [LARGE SCALE GENOMIC DNA]</scope>
</reference>
<gene>
    <name evidence="1" type="ORF">AVEN_88405_1</name>
</gene>